<gene>
    <name evidence="2" type="ORF">WH47_11438</name>
</gene>
<dbReference type="EMBL" id="KQ414620">
    <property type="protein sequence ID" value="KOC67690.1"/>
    <property type="molecule type" value="Genomic_DNA"/>
</dbReference>
<feature type="region of interest" description="Disordered" evidence="1">
    <location>
        <begin position="30"/>
        <end position="113"/>
    </location>
</feature>
<sequence length="113" mass="13003">MLDPDKIGRRRRSATNNRLETLQRVMKIMANNPDLSDEEKILSLPGGEHGDRVERTKNQTKSTIKEEQQGEVESTKGKPRIKKEKKEETYIHTRSLDPKTPPKQYYGPSSVRA</sequence>
<feature type="compositionally biased region" description="Basic and acidic residues" evidence="1">
    <location>
        <begin position="84"/>
        <end position="97"/>
    </location>
</feature>
<name>A0A0L7R9Z6_9HYME</name>
<accession>A0A0L7R9Z6</accession>
<evidence type="ECO:0000313" key="2">
    <source>
        <dbReference type="EMBL" id="KOC67690.1"/>
    </source>
</evidence>
<dbReference type="OrthoDB" id="6514900at2759"/>
<proteinExistence type="predicted"/>
<reference evidence="2 3" key="1">
    <citation type="submission" date="2015-07" db="EMBL/GenBank/DDBJ databases">
        <title>The genome of Habropoda laboriosa.</title>
        <authorList>
            <person name="Pan H."/>
            <person name="Kapheim K."/>
        </authorList>
    </citation>
    <scope>NUCLEOTIDE SEQUENCE [LARGE SCALE GENOMIC DNA]</scope>
    <source>
        <strain evidence="2">0110345459</strain>
    </source>
</reference>
<dbReference type="AlphaFoldDB" id="A0A0L7R9Z6"/>
<feature type="region of interest" description="Disordered" evidence="1">
    <location>
        <begin position="1"/>
        <end position="20"/>
    </location>
</feature>
<evidence type="ECO:0000313" key="3">
    <source>
        <dbReference type="Proteomes" id="UP000053825"/>
    </source>
</evidence>
<evidence type="ECO:0000256" key="1">
    <source>
        <dbReference type="SAM" id="MobiDB-lite"/>
    </source>
</evidence>
<protein>
    <submittedName>
        <fullName evidence="2">Uncharacterized protein</fullName>
    </submittedName>
</protein>
<feature type="compositionally biased region" description="Basic and acidic residues" evidence="1">
    <location>
        <begin position="48"/>
        <end position="76"/>
    </location>
</feature>
<keyword evidence="3" id="KW-1185">Reference proteome</keyword>
<dbReference type="Proteomes" id="UP000053825">
    <property type="component" value="Unassembled WGS sequence"/>
</dbReference>
<organism evidence="2 3">
    <name type="scientific">Habropoda laboriosa</name>
    <dbReference type="NCBI Taxonomy" id="597456"/>
    <lineage>
        <taxon>Eukaryota</taxon>
        <taxon>Metazoa</taxon>
        <taxon>Ecdysozoa</taxon>
        <taxon>Arthropoda</taxon>
        <taxon>Hexapoda</taxon>
        <taxon>Insecta</taxon>
        <taxon>Pterygota</taxon>
        <taxon>Neoptera</taxon>
        <taxon>Endopterygota</taxon>
        <taxon>Hymenoptera</taxon>
        <taxon>Apocrita</taxon>
        <taxon>Aculeata</taxon>
        <taxon>Apoidea</taxon>
        <taxon>Anthophila</taxon>
        <taxon>Apidae</taxon>
        <taxon>Habropoda</taxon>
    </lineage>
</organism>